<reference evidence="1" key="1">
    <citation type="submission" date="2021-06" db="EMBL/GenBank/DDBJ databases">
        <authorList>
            <person name="Kallberg Y."/>
            <person name="Tangrot J."/>
            <person name="Rosling A."/>
        </authorList>
    </citation>
    <scope>NUCLEOTIDE SEQUENCE</scope>
    <source>
        <strain evidence="1">MA453B</strain>
    </source>
</reference>
<dbReference type="AlphaFoldDB" id="A0A9N9AVK3"/>
<protein>
    <submittedName>
        <fullName evidence="1">8569_t:CDS:1</fullName>
    </submittedName>
</protein>
<name>A0A9N9AVK3_9GLOM</name>
<organism evidence="1 2">
    <name type="scientific">Dentiscutata erythropus</name>
    <dbReference type="NCBI Taxonomy" id="1348616"/>
    <lineage>
        <taxon>Eukaryota</taxon>
        <taxon>Fungi</taxon>
        <taxon>Fungi incertae sedis</taxon>
        <taxon>Mucoromycota</taxon>
        <taxon>Glomeromycotina</taxon>
        <taxon>Glomeromycetes</taxon>
        <taxon>Diversisporales</taxon>
        <taxon>Gigasporaceae</taxon>
        <taxon>Dentiscutata</taxon>
    </lineage>
</organism>
<proteinExistence type="predicted"/>
<keyword evidence="2" id="KW-1185">Reference proteome</keyword>
<dbReference type="EMBL" id="CAJVPY010001916">
    <property type="protein sequence ID" value="CAG8541748.1"/>
    <property type="molecule type" value="Genomic_DNA"/>
</dbReference>
<dbReference type="Proteomes" id="UP000789405">
    <property type="component" value="Unassembled WGS sequence"/>
</dbReference>
<sequence length="75" mass="8792">MRLSTIENEKHDKLIKNEANSAKELKNLGAENEFIISNLDMQVKNLKNGDYKELKRIFKDLNIENENLANIQFEQ</sequence>
<evidence type="ECO:0000313" key="2">
    <source>
        <dbReference type="Proteomes" id="UP000789405"/>
    </source>
</evidence>
<gene>
    <name evidence="1" type="ORF">DERYTH_LOCUS4837</name>
</gene>
<accession>A0A9N9AVK3</accession>
<evidence type="ECO:0000313" key="1">
    <source>
        <dbReference type="EMBL" id="CAG8541748.1"/>
    </source>
</evidence>
<comment type="caution">
    <text evidence="1">The sequence shown here is derived from an EMBL/GenBank/DDBJ whole genome shotgun (WGS) entry which is preliminary data.</text>
</comment>